<dbReference type="SMART" id="SM00325">
    <property type="entry name" value="RhoGEF"/>
    <property type="match status" value="1"/>
</dbReference>
<feature type="region of interest" description="Disordered" evidence="9">
    <location>
        <begin position="1240"/>
        <end position="1266"/>
    </location>
</feature>
<evidence type="ECO:0000259" key="10">
    <source>
        <dbReference type="PROSITE" id="PS50003"/>
    </source>
</evidence>
<dbReference type="Gene3D" id="1.20.900.10">
    <property type="entry name" value="Dbl homology (DH) domain"/>
    <property type="match status" value="1"/>
</dbReference>
<dbReference type="InterPro" id="IPR000306">
    <property type="entry name" value="Znf_FYVE"/>
</dbReference>
<evidence type="ECO:0000259" key="11">
    <source>
        <dbReference type="PROSITE" id="PS50010"/>
    </source>
</evidence>
<feature type="domain" description="PH" evidence="10">
    <location>
        <begin position="1136"/>
        <end position="1230"/>
    </location>
</feature>
<accession>A0AAJ7TQE5</accession>
<feature type="compositionally biased region" description="Low complexity" evidence="9">
    <location>
        <begin position="716"/>
        <end position="727"/>
    </location>
</feature>
<dbReference type="GO" id="GO:0008270">
    <property type="term" value="F:zinc ion binding"/>
    <property type="evidence" value="ECO:0007669"/>
    <property type="project" value="UniProtKB-KW"/>
</dbReference>
<evidence type="ECO:0000256" key="4">
    <source>
        <dbReference type="ARBA" id="ARBA00022723"/>
    </source>
</evidence>
<dbReference type="PANTHER" id="PTHR12673">
    <property type="entry name" value="FACIOGENITAL DYSPLASIA PROTEIN"/>
    <property type="match status" value="1"/>
</dbReference>
<feature type="compositionally biased region" description="Low complexity" evidence="9">
    <location>
        <begin position="572"/>
        <end position="582"/>
    </location>
</feature>
<dbReference type="InterPro" id="IPR013083">
    <property type="entry name" value="Znf_RING/FYVE/PHD"/>
</dbReference>
<evidence type="ECO:0000313" key="13">
    <source>
        <dbReference type="Proteomes" id="UP001318040"/>
    </source>
</evidence>
<evidence type="ECO:0000256" key="7">
    <source>
        <dbReference type="ARBA" id="ARBA00023212"/>
    </source>
</evidence>
<feature type="compositionally biased region" description="Basic and acidic residues" evidence="9">
    <location>
        <begin position="473"/>
        <end position="484"/>
    </location>
</feature>
<dbReference type="RefSeq" id="XP_032822296.1">
    <property type="nucleotide sequence ID" value="XM_032966405.1"/>
</dbReference>
<feature type="compositionally biased region" description="Acidic residues" evidence="9">
    <location>
        <begin position="875"/>
        <end position="888"/>
    </location>
</feature>
<dbReference type="InterPro" id="IPR011993">
    <property type="entry name" value="PH-like_dom_sf"/>
</dbReference>
<dbReference type="PANTHER" id="PTHR12673:SF13">
    <property type="entry name" value="FYVE, RHOGEF AND PH DOMAIN-CONTAINING PROTEIN 5"/>
    <property type="match status" value="1"/>
</dbReference>
<feature type="compositionally biased region" description="Basic and acidic residues" evidence="9">
    <location>
        <begin position="327"/>
        <end position="349"/>
    </location>
</feature>
<dbReference type="GO" id="GO:0005085">
    <property type="term" value="F:guanyl-nucleotide exchange factor activity"/>
    <property type="evidence" value="ECO:0007669"/>
    <property type="project" value="UniProtKB-KW"/>
</dbReference>
<name>A0AAJ7TQE5_PETMA</name>
<evidence type="ECO:0000256" key="2">
    <source>
        <dbReference type="ARBA" id="ARBA00022490"/>
    </source>
</evidence>
<evidence type="ECO:0000256" key="9">
    <source>
        <dbReference type="SAM" id="MobiDB-lite"/>
    </source>
</evidence>
<feature type="compositionally biased region" description="Polar residues" evidence="9">
    <location>
        <begin position="485"/>
        <end position="499"/>
    </location>
</feature>
<dbReference type="PROSITE" id="PS50010">
    <property type="entry name" value="DH_2"/>
    <property type="match status" value="1"/>
</dbReference>
<dbReference type="GO" id="GO:0005856">
    <property type="term" value="C:cytoskeleton"/>
    <property type="evidence" value="ECO:0007669"/>
    <property type="project" value="UniProtKB-SubCell"/>
</dbReference>
<feature type="region of interest" description="Disordered" evidence="9">
    <location>
        <begin position="472"/>
        <end position="916"/>
    </location>
</feature>
<keyword evidence="13" id="KW-1185">Reference proteome</keyword>
<feature type="compositionally biased region" description="Low complexity" evidence="9">
    <location>
        <begin position="62"/>
        <end position="92"/>
    </location>
</feature>
<evidence type="ECO:0000256" key="5">
    <source>
        <dbReference type="ARBA" id="ARBA00022771"/>
    </source>
</evidence>
<evidence type="ECO:0000256" key="3">
    <source>
        <dbReference type="ARBA" id="ARBA00022658"/>
    </source>
</evidence>
<dbReference type="PROSITE" id="PS50178">
    <property type="entry name" value="ZF_FYVE"/>
    <property type="match status" value="1"/>
</dbReference>
<comment type="subcellular location">
    <subcellularLocation>
        <location evidence="1">Cytoplasm</location>
        <location evidence="1">Cytoskeleton</location>
    </subcellularLocation>
</comment>
<evidence type="ECO:0000313" key="14">
    <source>
        <dbReference type="RefSeq" id="XP_032822296.1"/>
    </source>
</evidence>
<dbReference type="Pfam" id="PF01363">
    <property type="entry name" value="FYVE"/>
    <property type="match status" value="1"/>
</dbReference>
<dbReference type="Pfam" id="PF00621">
    <property type="entry name" value="RhoGEF"/>
    <property type="match status" value="1"/>
</dbReference>
<keyword evidence="3" id="KW-0344">Guanine-nucleotide releasing factor</keyword>
<feature type="compositionally biased region" description="Basic residues" evidence="9">
    <location>
        <begin position="893"/>
        <end position="904"/>
    </location>
</feature>
<dbReference type="InterPro" id="IPR035899">
    <property type="entry name" value="DBL_dom_sf"/>
</dbReference>
<keyword evidence="6" id="KW-0862">Zinc</keyword>
<feature type="compositionally biased region" description="Basic and acidic residues" evidence="9">
    <location>
        <begin position="818"/>
        <end position="833"/>
    </location>
</feature>
<dbReference type="SMART" id="SM00064">
    <property type="entry name" value="FYVE"/>
    <property type="match status" value="1"/>
</dbReference>
<feature type="compositionally biased region" description="Basic residues" evidence="9">
    <location>
        <begin position="632"/>
        <end position="643"/>
    </location>
</feature>
<sequence length="1464" mass="158220">MEDGAPLRATVTGEPNRGETSVSAAPRVASKPPLAPKPQLSRPAVASELRQLASPDGNACVSSDSSSSNSSNNNNSSSRSSNSSRSSSSSSGGSHGDDGRGEPAGESAAAPVGRLSDDRPDIISTGHVTPCSCPAHDKRAPGELRMPEFVPHHGGPAQRSLSYSWPEGALTARSSLAMEEAASLCQARSRVRSLGPGMGCAGGGTGPRRARRLFFSHFHDGEGRGDLHLWELHLSHASATQRAVRAAEGADDDHNDDDDEHVDGDDGDDDDDDDDQEGSANVSDGFVEARQRADEASGEAASLEDASVAQGSGPHEETERVAPAPHSADETEAARPLDECASRSGREGADSEIATENTDSLAEQQAEEEEEDEEAAAARAPPTGGGQVAPQHSVVEASPLAKSQPSTASGQEDDHYCEVDFLVSLAAEESSDGLYSEIHGIKDWISSLSLSPERRGLLSRVKSLTGSSLFHRALADDSDTHSDTCSEGSFTGTPRSLSCGSRLVKERSCEQVARSRVGGGAPPPSAGSPRPWGGAPGGGGGQDPQHAPPRHGAAMSPLERRKRPEFSPPSPLAARGPRGGARAPPPWGSNPGASSVGDIPPPFELAPITKKPLAKSSPSILMTLEPQDNKHASKRASKKKSSLKRLLPFKISVRKKHAEQPKWPSEGAGLHARGAEADERRHKGPRASPGIQRVMALGARGSKEHGNNNSGGGGSSRHNYSGSSSSSRICRVESFESRPRPPHAPHPLTKPRSISFPNPSPCTEYENVPVANSDYENMTPPVRKSSKRFAAKASQPRGFFGDEAGARGSGGQSCRGVPRRDAEGRGSGERGSDTDGYVDMSNFPCLEARRAPSCSSSRSDATPGGRAGNYGADAPSEDDDDEDEEEEGGPGSRLHHHHHHHHPSAPRTAQTEEEKRSRAFEIAREIMRSEKSFVESIKLLHLEFRDAVAHAGHAQGWPVLEDRALGQILSYLPQLYALNRELLRDFVERVSRWEESPRIADVFVRKGPYLKLYSAYVREFDNNIAVLDESCRAVPAFAALVREFERRTCCGNLPLKHFLLKPVQRIPQYKWLLTDYLRHLSPESPDYADTQAAIAIISEVASHTNDCMRQGDNFQKLLQIQQSLQGSPEVVRPGRVFLKEGTLFKLCRKALQSRMFFLMNDALLYATAQPSGRVKLNSEICLGSLQASKPAVETLANELHFTTPEKTFILSASSPEERDAWLLIVSNAVEDFKRKRSTFRSVGQTAGEEGGEAREGKPGSPLGTQAPPWIPDARVPLCMICLSSFSLTWRRYHCRACGKIVCRACSAHKFPLKHLRDKPAKVCDPCYSSLHGASEIVSPSVPSPRPPERRHKDRPQHGPRKAAEPSAMSGPLERMRGGKKHWKCLWFVVRDRVLYTYRTSQDAAPCETLPLDELTVTVPVLPPAPHAAHPTFQLLQRGRAVFTFRAPDTDTAQRWVEALQEEFL</sequence>
<dbReference type="InterPro" id="IPR001849">
    <property type="entry name" value="PH_domain"/>
</dbReference>
<evidence type="ECO:0000256" key="6">
    <source>
        <dbReference type="ARBA" id="ARBA00022833"/>
    </source>
</evidence>
<feature type="domain" description="PH" evidence="10">
    <location>
        <begin position="1365"/>
        <end position="1464"/>
    </location>
</feature>
<feature type="domain" description="DH" evidence="11">
    <location>
        <begin position="918"/>
        <end position="1107"/>
    </location>
</feature>
<keyword evidence="7" id="KW-0206">Cytoskeleton</keyword>
<dbReference type="SUPFAM" id="SSF50729">
    <property type="entry name" value="PH domain-like"/>
    <property type="match status" value="2"/>
</dbReference>
<keyword evidence="4" id="KW-0479">Metal-binding</keyword>
<feature type="compositionally biased region" description="Basic and acidic residues" evidence="9">
    <location>
        <begin position="730"/>
        <end position="739"/>
    </location>
</feature>
<dbReference type="SUPFAM" id="SSF48065">
    <property type="entry name" value="DBL homology domain (DH-domain)"/>
    <property type="match status" value="1"/>
</dbReference>
<feature type="region of interest" description="Disordered" evidence="9">
    <location>
        <begin position="1"/>
        <end position="134"/>
    </location>
</feature>
<feature type="compositionally biased region" description="Acidic residues" evidence="9">
    <location>
        <begin position="249"/>
        <end position="277"/>
    </location>
</feature>
<keyword evidence="2" id="KW-0963">Cytoplasm</keyword>
<dbReference type="Proteomes" id="UP001318040">
    <property type="component" value="Chromosome 36"/>
</dbReference>
<feature type="compositionally biased region" description="Basic residues" evidence="9">
    <location>
        <begin position="1348"/>
        <end position="1360"/>
    </location>
</feature>
<gene>
    <name evidence="14" type="primary">LOC116949280</name>
</gene>
<evidence type="ECO:0000259" key="12">
    <source>
        <dbReference type="PROSITE" id="PS50178"/>
    </source>
</evidence>
<feature type="region of interest" description="Disordered" evidence="9">
    <location>
        <begin position="1337"/>
        <end position="1375"/>
    </location>
</feature>
<dbReference type="Gene3D" id="3.30.40.10">
    <property type="entry name" value="Zinc/RING finger domain, C3HC4 (zinc finger)"/>
    <property type="match status" value="1"/>
</dbReference>
<reference evidence="14" key="1">
    <citation type="submission" date="2025-08" db="UniProtKB">
        <authorList>
            <consortium name="RefSeq"/>
        </authorList>
    </citation>
    <scope>IDENTIFICATION</scope>
    <source>
        <tissue evidence="14">Sperm</tissue>
    </source>
</reference>
<dbReference type="InterPro" id="IPR000219">
    <property type="entry name" value="DH_dom"/>
</dbReference>
<keyword evidence="5 8" id="KW-0863">Zinc-finger</keyword>
<dbReference type="Pfam" id="PF00169">
    <property type="entry name" value="PH"/>
    <property type="match status" value="1"/>
</dbReference>
<protein>
    <submittedName>
        <fullName evidence="14">FYVE, RhoGEF and PH domain-containing protein 6-like isoform X2</fullName>
    </submittedName>
</protein>
<organism evidence="13 14">
    <name type="scientific">Petromyzon marinus</name>
    <name type="common">Sea lamprey</name>
    <dbReference type="NCBI Taxonomy" id="7757"/>
    <lineage>
        <taxon>Eukaryota</taxon>
        <taxon>Metazoa</taxon>
        <taxon>Chordata</taxon>
        <taxon>Craniata</taxon>
        <taxon>Vertebrata</taxon>
        <taxon>Cyclostomata</taxon>
        <taxon>Hyperoartia</taxon>
        <taxon>Petromyzontiformes</taxon>
        <taxon>Petromyzontidae</taxon>
        <taxon>Petromyzon</taxon>
    </lineage>
</organism>
<feature type="compositionally biased region" description="Polar residues" evidence="9">
    <location>
        <begin position="401"/>
        <end position="410"/>
    </location>
</feature>
<feature type="domain" description="FYVE-type" evidence="12">
    <location>
        <begin position="1272"/>
        <end position="1331"/>
    </location>
</feature>
<evidence type="ECO:0000256" key="1">
    <source>
        <dbReference type="ARBA" id="ARBA00004245"/>
    </source>
</evidence>
<dbReference type="SMART" id="SM00233">
    <property type="entry name" value="PH"/>
    <property type="match status" value="2"/>
</dbReference>
<dbReference type="GO" id="GO:0005737">
    <property type="term" value="C:cytoplasm"/>
    <property type="evidence" value="ECO:0007669"/>
    <property type="project" value="TreeGrafter"/>
</dbReference>
<feature type="compositionally biased region" description="Acidic residues" evidence="9">
    <location>
        <begin position="365"/>
        <end position="375"/>
    </location>
</feature>
<dbReference type="CDD" id="cd00160">
    <property type="entry name" value="RhoGEF"/>
    <property type="match status" value="1"/>
</dbReference>
<dbReference type="InterPro" id="IPR051092">
    <property type="entry name" value="FYVE_RhoGEF_PH"/>
</dbReference>
<evidence type="ECO:0000256" key="8">
    <source>
        <dbReference type="PROSITE-ProRule" id="PRU00091"/>
    </source>
</evidence>
<dbReference type="InterPro" id="IPR017455">
    <property type="entry name" value="Znf_FYVE-rel"/>
</dbReference>
<proteinExistence type="predicted"/>
<dbReference type="Gene3D" id="2.30.29.30">
    <property type="entry name" value="Pleckstrin-homology domain (PH domain)/Phosphotyrosine-binding domain (PTB)"/>
    <property type="match status" value="2"/>
</dbReference>
<feature type="region of interest" description="Disordered" evidence="9">
    <location>
        <begin position="241"/>
        <end position="413"/>
    </location>
</feature>
<feature type="compositionally biased region" description="Low complexity" evidence="9">
    <location>
        <begin position="851"/>
        <end position="861"/>
    </location>
</feature>
<dbReference type="PROSITE" id="PS50003">
    <property type="entry name" value="PH_DOMAIN"/>
    <property type="match status" value="2"/>
</dbReference>